<dbReference type="SUPFAM" id="SSF49899">
    <property type="entry name" value="Concanavalin A-like lectins/glucanases"/>
    <property type="match status" value="1"/>
</dbReference>
<dbReference type="PROSITE" id="PS51257">
    <property type="entry name" value="PROKAR_LIPOPROTEIN"/>
    <property type="match status" value="1"/>
</dbReference>
<evidence type="ECO:0000259" key="5">
    <source>
        <dbReference type="Pfam" id="PF00251"/>
    </source>
</evidence>
<dbReference type="EC" id="3.2.1.26" evidence="2"/>
<dbReference type="Proteomes" id="UP000253209">
    <property type="component" value="Unassembled WGS sequence"/>
</dbReference>
<dbReference type="Pfam" id="PF00251">
    <property type="entry name" value="Glyco_hydro_32N"/>
    <property type="match status" value="1"/>
</dbReference>
<dbReference type="GO" id="GO:0004564">
    <property type="term" value="F:beta-fructofuranosidase activity"/>
    <property type="evidence" value="ECO:0007669"/>
    <property type="project" value="UniProtKB-EC"/>
</dbReference>
<dbReference type="AlphaFoldDB" id="A0A367GSB3"/>
<dbReference type="GO" id="GO:0005975">
    <property type="term" value="P:carbohydrate metabolic process"/>
    <property type="evidence" value="ECO:0007669"/>
    <property type="project" value="InterPro"/>
</dbReference>
<comment type="caution">
    <text evidence="7">The sequence shown here is derived from an EMBL/GenBank/DDBJ whole genome shotgun (WGS) entry which is preliminary data.</text>
</comment>
<dbReference type="Gene3D" id="2.60.120.560">
    <property type="entry name" value="Exo-inulinase, domain 1"/>
    <property type="match status" value="1"/>
</dbReference>
<dbReference type="Gene3D" id="2.115.10.20">
    <property type="entry name" value="Glycosyl hydrolase domain, family 43"/>
    <property type="match status" value="1"/>
</dbReference>
<evidence type="ECO:0000259" key="6">
    <source>
        <dbReference type="Pfam" id="PF16346"/>
    </source>
</evidence>
<dbReference type="InterPro" id="IPR023296">
    <property type="entry name" value="Glyco_hydro_beta-prop_sf"/>
</dbReference>
<keyword evidence="8" id="KW-1185">Reference proteome</keyword>
<organism evidence="7 8">
    <name type="scientific">Mucilaginibacter hurinus</name>
    <dbReference type="NCBI Taxonomy" id="2201324"/>
    <lineage>
        <taxon>Bacteria</taxon>
        <taxon>Pseudomonadati</taxon>
        <taxon>Bacteroidota</taxon>
        <taxon>Sphingobacteriia</taxon>
        <taxon>Sphingobacteriales</taxon>
        <taxon>Sphingobacteriaceae</taxon>
        <taxon>Mucilaginibacter</taxon>
    </lineage>
</organism>
<keyword evidence="3" id="KW-0378">Hydrolase</keyword>
<dbReference type="InterPro" id="IPR013148">
    <property type="entry name" value="Glyco_hydro_32_N"/>
</dbReference>
<dbReference type="SUPFAM" id="SSF75005">
    <property type="entry name" value="Arabinanase/levansucrase/invertase"/>
    <property type="match status" value="1"/>
</dbReference>
<gene>
    <name evidence="7" type="ORF">DJ568_00245</name>
</gene>
<evidence type="ECO:0000256" key="3">
    <source>
        <dbReference type="ARBA" id="ARBA00022801"/>
    </source>
</evidence>
<evidence type="ECO:0000313" key="8">
    <source>
        <dbReference type="Proteomes" id="UP000253209"/>
    </source>
</evidence>
<dbReference type="InterPro" id="IPR013320">
    <property type="entry name" value="ConA-like_dom_sf"/>
</dbReference>
<name>A0A367GSB3_9SPHI</name>
<dbReference type="Pfam" id="PF16346">
    <property type="entry name" value="GH32_BT1760-like_C"/>
    <property type="match status" value="1"/>
</dbReference>
<evidence type="ECO:0000256" key="4">
    <source>
        <dbReference type="ARBA" id="ARBA00023295"/>
    </source>
</evidence>
<protein>
    <recommendedName>
        <fullName evidence="2">beta-fructofuranosidase</fullName>
        <ecNumber evidence="2">3.2.1.26</ecNumber>
    </recommendedName>
</protein>
<sequence>MKLTNVKLGVAALLCLAGSSCKQEKMVPQAVKTDGKLRSNLVCSQQTEQTDYSIYKMTADGYRVGDMAPYYDAASSKFVVYFLKDIWNDPTNTRHPMYAFTTNNFYSYTATGQIIGSSAATCAQDNAVGAGSVVKSGSTYYFFYSGRNNNYVSCGSKLEGVVRASSTNPTSAFTKNTTFSTITVPIGQGYDENDNFRDPYVFQDGGTWHMLLTARKNVSGTWRGVVVRYTSIDLNTWTHQGVIYDGGPTNYFNMECPQIIKIGTTYYLVYSDQQGKYMYYRKSSSVTGPWSAPAGNSRFDGKSFFAGKIATDGTDHYIFAWTNILSGHTDAGSWIWGGNMVVHKIYQQANGDLAVTIPHTLQANLNTNTHTLVKDSQWGNVTFTSPGTYRVVSPAPLDVANVIFNPVSRQKFKISTTVNYASSSKDFGFMIGACDGYNNFYSLRFVPSQNRFSFDRTAHGSITTTTVADNDVPFPMSPNTDYFVEIVVENSMVVVYINNVAALSCRIYKAQETHWGIFSDNSDATFKNLTVKYP</sequence>
<dbReference type="InterPro" id="IPR032507">
    <property type="entry name" value="BT1760-like_C"/>
</dbReference>
<dbReference type="SMART" id="SM00640">
    <property type="entry name" value="Glyco_32"/>
    <property type="match status" value="1"/>
</dbReference>
<evidence type="ECO:0000256" key="2">
    <source>
        <dbReference type="ARBA" id="ARBA00012758"/>
    </source>
</evidence>
<accession>A0A367GSB3</accession>
<dbReference type="InterPro" id="IPR051214">
    <property type="entry name" value="GH32_Enzymes"/>
</dbReference>
<dbReference type="RefSeq" id="WP_114003225.1">
    <property type="nucleotide sequence ID" value="NZ_QGDC01000001.1"/>
</dbReference>
<feature type="domain" description="Glycosyl hydrolase family 32 N-terminal" evidence="5">
    <location>
        <begin position="103"/>
        <end position="328"/>
    </location>
</feature>
<dbReference type="PANTHER" id="PTHR43101:SF1">
    <property type="entry name" value="BETA-FRUCTOSIDASE"/>
    <property type="match status" value="1"/>
</dbReference>
<feature type="domain" description="BT1760-like C-terminal" evidence="6">
    <location>
        <begin position="353"/>
        <end position="526"/>
    </location>
</feature>
<reference evidence="7 8" key="1">
    <citation type="submission" date="2018-05" db="EMBL/GenBank/DDBJ databases">
        <title>Mucilaginibacter hurinus sp. nov., isolated from briquette warehouse soil.</title>
        <authorList>
            <person name="Choi L."/>
        </authorList>
    </citation>
    <scope>NUCLEOTIDE SEQUENCE [LARGE SCALE GENOMIC DNA]</scope>
    <source>
        <strain evidence="7 8">ZR32</strain>
    </source>
</reference>
<evidence type="ECO:0000256" key="1">
    <source>
        <dbReference type="ARBA" id="ARBA00009902"/>
    </source>
</evidence>
<dbReference type="OrthoDB" id="9759709at2"/>
<dbReference type="InterPro" id="IPR001362">
    <property type="entry name" value="Glyco_hydro_32"/>
</dbReference>
<dbReference type="CDD" id="cd08995">
    <property type="entry name" value="GH32_EcAec43-like"/>
    <property type="match status" value="1"/>
</dbReference>
<evidence type="ECO:0000313" key="7">
    <source>
        <dbReference type="EMBL" id="RCH56327.1"/>
    </source>
</evidence>
<keyword evidence="4" id="KW-0326">Glycosidase</keyword>
<comment type="similarity">
    <text evidence="1">Belongs to the glycosyl hydrolase 32 family.</text>
</comment>
<proteinExistence type="inferred from homology"/>
<dbReference type="EMBL" id="QGDC01000001">
    <property type="protein sequence ID" value="RCH56327.1"/>
    <property type="molecule type" value="Genomic_DNA"/>
</dbReference>
<dbReference type="PANTHER" id="PTHR43101">
    <property type="entry name" value="BETA-FRUCTOSIDASE"/>
    <property type="match status" value="1"/>
</dbReference>